<dbReference type="Proteomes" id="UP001143910">
    <property type="component" value="Unassembled WGS sequence"/>
</dbReference>
<accession>A0ACC1NUN4</accession>
<gene>
    <name evidence="1" type="ORF">NQ176_g1607</name>
</gene>
<keyword evidence="2" id="KW-1185">Reference proteome</keyword>
<name>A0ACC1NUN4_9HYPO</name>
<proteinExistence type="predicted"/>
<organism evidence="1 2">
    <name type="scientific">Zarea fungicola</name>
    <dbReference type="NCBI Taxonomy" id="93591"/>
    <lineage>
        <taxon>Eukaryota</taxon>
        <taxon>Fungi</taxon>
        <taxon>Dikarya</taxon>
        <taxon>Ascomycota</taxon>
        <taxon>Pezizomycotina</taxon>
        <taxon>Sordariomycetes</taxon>
        <taxon>Hypocreomycetidae</taxon>
        <taxon>Hypocreales</taxon>
        <taxon>Cordycipitaceae</taxon>
        <taxon>Zarea</taxon>
    </lineage>
</organism>
<evidence type="ECO:0000313" key="1">
    <source>
        <dbReference type="EMBL" id="KAJ2982119.1"/>
    </source>
</evidence>
<evidence type="ECO:0000313" key="2">
    <source>
        <dbReference type="Proteomes" id="UP001143910"/>
    </source>
</evidence>
<sequence length="633" mass="70437">MCQLHGQSCTFGDSGIRGSHRHGESNSLANGSSNIAVTPAGQSTLPERQLGASVHAPTQQSTETHVLGPVHDEGDYGSPLVLNTPRWEQLVSEFMDSGALTPPSADLEGGGLNARIAAESAALDWTLPDTVLGSDSIESTPEFMGTTGEFEPHLVNRYIRDASGRLLFRNLTLQSVQSGPVPSHFWFTSQSLYSKSRQDVGLPQARNESDKRKLLESMISLGVGRRLIRLFDRFIAPHYPIFSDSSRPCPSSSPIYLLAALYAAVQPFAQHEDSLSFDLAFKPSLYSDLLKIAYEALEFELYAPTLPVVQTLILLLAQPTTHHLMSESSLQRTLLGKLVSAAHVLGLHVDPKHWPIAPWQIAQRRRLSFIVFNIDTWVSCSLGSPPLINRENWLIECLTAEDELEVGLKTADWEALLRQSQLTWLLREVLMELHSLRAMNRLASNHSQTFSIAKQMQDKLNVCFQNAAGESGVLSTTNLLGCFYIQINLCRALLRCHVANTRPTVQLSESMEEFIHYAREVTEQSVTNALAFGRNLDRSAEVLFWPAWTPTAFTSFVNLSWLMLVTSIDSEEAKGWMKTLTDTRSDLRSKSKQLPVLRLSLLRIDAIIWKGIKKTFALEKHVSGVVFEETISD</sequence>
<dbReference type="EMBL" id="JANJQO010000093">
    <property type="protein sequence ID" value="KAJ2982119.1"/>
    <property type="molecule type" value="Genomic_DNA"/>
</dbReference>
<comment type="caution">
    <text evidence="1">The sequence shown here is derived from an EMBL/GenBank/DDBJ whole genome shotgun (WGS) entry which is preliminary data.</text>
</comment>
<reference evidence="1" key="1">
    <citation type="submission" date="2022-08" db="EMBL/GenBank/DDBJ databases">
        <title>Genome Sequence of Lecanicillium fungicola.</title>
        <authorList>
            <person name="Buettner E."/>
        </authorList>
    </citation>
    <scope>NUCLEOTIDE SEQUENCE</scope>
    <source>
        <strain evidence="1">Babe33</strain>
    </source>
</reference>
<protein>
    <submittedName>
        <fullName evidence="1">Uncharacterized protein</fullName>
    </submittedName>
</protein>